<dbReference type="InterPro" id="IPR007712">
    <property type="entry name" value="RelE/ParE_toxin"/>
</dbReference>
<dbReference type="RefSeq" id="WP_094986110.1">
    <property type="nucleotide sequence ID" value="NZ_NHNI01000003.1"/>
</dbReference>
<dbReference type="AlphaFoldDB" id="A0A266Q1V7"/>
<evidence type="ECO:0000313" key="3">
    <source>
        <dbReference type="EMBL" id="OZY83830.1"/>
    </source>
</evidence>
<dbReference type="Pfam" id="PF05016">
    <property type="entry name" value="ParE_toxin"/>
    <property type="match status" value="1"/>
</dbReference>
<dbReference type="PANTHER" id="PTHR33755">
    <property type="entry name" value="TOXIN PARE1-RELATED"/>
    <property type="match status" value="1"/>
</dbReference>
<sequence length="107" mass="12739">MPLPIQFTLGAERELFSIYDYIAEHDSQQKADQLLNHLQKLINNLSENPERGTFPKELLQLGIREYRQVYFKPYRVIYRAMPSQILIYLIVDGRRDMQSLLERRLLG</sequence>
<dbReference type="InterPro" id="IPR051803">
    <property type="entry name" value="TA_system_RelE-like_toxin"/>
</dbReference>
<keyword evidence="4" id="KW-1185">Reference proteome</keyword>
<reference evidence="4" key="1">
    <citation type="submission" date="2017-05" db="EMBL/GenBank/DDBJ databases">
        <authorList>
            <person name="Barney B.M."/>
        </authorList>
    </citation>
    <scope>NUCLEOTIDE SEQUENCE [LARGE SCALE GENOMIC DNA]</scope>
    <source>
        <strain evidence="4">PSBB022</strain>
    </source>
</reference>
<name>A0A266Q1V7_9GAMM</name>
<gene>
    <name evidence="3" type="ORF">CBP51_18610</name>
</gene>
<comment type="caution">
    <text evidence="3">The sequence shown here is derived from an EMBL/GenBank/DDBJ whole genome shotgun (WGS) entry which is preliminary data.</text>
</comment>
<evidence type="ECO:0000256" key="1">
    <source>
        <dbReference type="ARBA" id="ARBA00006226"/>
    </source>
</evidence>
<comment type="similarity">
    <text evidence="1">Belongs to the RelE toxin family.</text>
</comment>
<protein>
    <submittedName>
        <fullName evidence="3">Plasmid stabilization protein</fullName>
    </submittedName>
</protein>
<organism evidence="3 4">
    <name type="scientific">Cellvibrio mixtus</name>
    <dbReference type="NCBI Taxonomy" id="39650"/>
    <lineage>
        <taxon>Bacteria</taxon>
        <taxon>Pseudomonadati</taxon>
        <taxon>Pseudomonadota</taxon>
        <taxon>Gammaproteobacteria</taxon>
        <taxon>Cellvibrionales</taxon>
        <taxon>Cellvibrionaceae</taxon>
        <taxon>Cellvibrio</taxon>
    </lineage>
</organism>
<accession>A0A266Q1V7</accession>
<dbReference type="Proteomes" id="UP000216101">
    <property type="component" value="Unassembled WGS sequence"/>
</dbReference>
<dbReference type="SUPFAM" id="SSF143011">
    <property type="entry name" value="RelE-like"/>
    <property type="match status" value="1"/>
</dbReference>
<evidence type="ECO:0000256" key="2">
    <source>
        <dbReference type="ARBA" id="ARBA00022649"/>
    </source>
</evidence>
<dbReference type="Gene3D" id="3.30.2310.20">
    <property type="entry name" value="RelE-like"/>
    <property type="match status" value="1"/>
</dbReference>
<proteinExistence type="inferred from homology"/>
<dbReference type="EMBL" id="NHNI01000003">
    <property type="protein sequence ID" value="OZY83830.1"/>
    <property type="molecule type" value="Genomic_DNA"/>
</dbReference>
<evidence type="ECO:0000313" key="4">
    <source>
        <dbReference type="Proteomes" id="UP000216101"/>
    </source>
</evidence>
<keyword evidence="2" id="KW-1277">Toxin-antitoxin system</keyword>
<dbReference type="InterPro" id="IPR035093">
    <property type="entry name" value="RelE/ParE_toxin_dom_sf"/>
</dbReference>